<accession>W4QRK2</accession>
<dbReference type="AlphaFoldDB" id="W4QRK2"/>
<evidence type="ECO:0000256" key="11">
    <source>
        <dbReference type="ARBA" id="ARBA00022759"/>
    </source>
</evidence>
<dbReference type="FunFam" id="3.30.420.10:FF:000006">
    <property type="entry name" value="Ribonuclease HII"/>
    <property type="match status" value="1"/>
</dbReference>
<dbReference type="InterPro" id="IPR024567">
    <property type="entry name" value="RNase_HII/HIII_dom"/>
</dbReference>
<keyword evidence="11 14" id="KW-0255">Endonuclease</keyword>
<comment type="subcellular location">
    <subcellularLocation>
        <location evidence="4 14">Cytoplasm</location>
    </subcellularLocation>
</comment>
<dbReference type="GO" id="GO:0005737">
    <property type="term" value="C:cytoplasm"/>
    <property type="evidence" value="ECO:0007669"/>
    <property type="project" value="UniProtKB-SubCell"/>
</dbReference>
<evidence type="ECO:0000313" key="19">
    <source>
        <dbReference type="Proteomes" id="UP000018896"/>
    </source>
</evidence>
<evidence type="ECO:0000256" key="3">
    <source>
        <dbReference type="ARBA" id="ARBA00004065"/>
    </source>
</evidence>
<dbReference type="HAMAP" id="MF_00052_B">
    <property type="entry name" value="RNase_HII_B"/>
    <property type="match status" value="1"/>
</dbReference>
<dbReference type="Gene3D" id="3.30.420.10">
    <property type="entry name" value="Ribonuclease H-like superfamily/Ribonuclease H"/>
    <property type="match status" value="1"/>
</dbReference>
<dbReference type="EMBL" id="BAUV01000004">
    <property type="protein sequence ID" value="GAE33934.1"/>
    <property type="molecule type" value="Genomic_DNA"/>
</dbReference>
<comment type="similarity">
    <text evidence="5 14 16">Belongs to the RNase HII family.</text>
</comment>
<comment type="function">
    <text evidence="3 14 16">Endonuclease that specifically degrades the RNA of RNA-DNA hybrids.</text>
</comment>
<feature type="binding site" evidence="14 15">
    <location>
        <position position="77"/>
    </location>
    <ligand>
        <name>a divalent metal cation</name>
        <dbReference type="ChEBI" id="CHEBI:60240"/>
    </ligand>
</feature>
<dbReference type="Pfam" id="PF01351">
    <property type="entry name" value="RNase_HII"/>
    <property type="match status" value="1"/>
</dbReference>
<evidence type="ECO:0000259" key="17">
    <source>
        <dbReference type="PROSITE" id="PS51975"/>
    </source>
</evidence>
<evidence type="ECO:0000256" key="1">
    <source>
        <dbReference type="ARBA" id="ARBA00000077"/>
    </source>
</evidence>
<keyword evidence="19" id="KW-1185">Reference proteome</keyword>
<protein>
    <recommendedName>
        <fullName evidence="7 14">Ribonuclease HII</fullName>
        <shortName evidence="14">RNase HII</shortName>
        <ecNumber evidence="6 14">3.1.26.4</ecNumber>
    </recommendedName>
</protein>
<dbReference type="InterPro" id="IPR012337">
    <property type="entry name" value="RNaseH-like_sf"/>
</dbReference>
<evidence type="ECO:0000256" key="16">
    <source>
        <dbReference type="RuleBase" id="RU003515"/>
    </source>
</evidence>
<dbReference type="PANTHER" id="PTHR10954">
    <property type="entry name" value="RIBONUCLEASE H2 SUBUNIT A"/>
    <property type="match status" value="1"/>
</dbReference>
<reference evidence="18 19" key="1">
    <citation type="journal article" date="2014" name="Genome Announc.">
        <title>Draft Genome Sequences of Three Alkaliphilic Bacillus Strains, Bacillus wakoensis JCM 9140T, Bacillus akibai JCM 9157T, and Bacillus hemicellulosilyticus JCM 9152T.</title>
        <authorList>
            <person name="Yuki M."/>
            <person name="Oshima K."/>
            <person name="Suda W."/>
            <person name="Oshida Y."/>
            <person name="Kitamura K."/>
            <person name="Iida T."/>
            <person name="Hattori M."/>
            <person name="Ohkuma M."/>
        </authorList>
    </citation>
    <scope>NUCLEOTIDE SEQUENCE [LARGE SCALE GENOMIC DNA]</scope>
    <source>
        <strain evidence="18 19">JCM 9157</strain>
    </source>
</reference>
<dbReference type="InterPro" id="IPR001352">
    <property type="entry name" value="RNase_HII/HIII"/>
</dbReference>
<evidence type="ECO:0000256" key="5">
    <source>
        <dbReference type="ARBA" id="ARBA00007383"/>
    </source>
</evidence>
<dbReference type="InterPro" id="IPR036397">
    <property type="entry name" value="RNaseH_sf"/>
</dbReference>
<evidence type="ECO:0000313" key="18">
    <source>
        <dbReference type="EMBL" id="GAE33934.1"/>
    </source>
</evidence>
<dbReference type="SUPFAM" id="SSF53098">
    <property type="entry name" value="Ribonuclease H-like"/>
    <property type="match status" value="1"/>
</dbReference>
<evidence type="ECO:0000256" key="14">
    <source>
        <dbReference type="HAMAP-Rule" id="MF_00052"/>
    </source>
</evidence>
<dbReference type="STRING" id="1236973.JCM9157_962"/>
<dbReference type="GO" id="GO:0032299">
    <property type="term" value="C:ribonuclease H2 complex"/>
    <property type="evidence" value="ECO:0007669"/>
    <property type="project" value="TreeGrafter"/>
</dbReference>
<sequence length="253" mass="28898">MNLSIKELEDKLLHTNEMDETFYVSLKSDRRKGVQKLLQRYEAHREKMKMLEEMHVEMTKYELKLRSQGFHLIAGIDEVGRGPLAGPVVAAAVILPNDFKLLGLTDSKKLSKEKREAFAKIIKEQATAYSIQMIHADKIDEINIYESTKLAMTKAVHELNKVDHLLLDAINLDLDIPQTSLIKGDQKSITIAAASVLAKVTRDQYMTEIELEFPGYGFHQHVGYGTKEHLQAVSRLGITREHRKSFRPIKEMQ</sequence>
<keyword evidence="9 14" id="KW-0540">Nuclease</keyword>
<name>W4QRK2_HALA3</name>
<evidence type="ECO:0000256" key="7">
    <source>
        <dbReference type="ARBA" id="ARBA00019179"/>
    </source>
</evidence>
<feature type="binding site" evidence="15">
    <location>
        <position position="168"/>
    </location>
    <ligand>
        <name>a divalent metal cation</name>
        <dbReference type="ChEBI" id="CHEBI:60240"/>
    </ligand>
</feature>
<evidence type="ECO:0000256" key="4">
    <source>
        <dbReference type="ARBA" id="ARBA00004496"/>
    </source>
</evidence>
<keyword evidence="10 14" id="KW-0479">Metal-binding</keyword>
<keyword evidence="8 14" id="KW-0963">Cytoplasm</keyword>
<comment type="caution">
    <text evidence="18">The sequence shown here is derived from an EMBL/GenBank/DDBJ whole genome shotgun (WGS) entry which is preliminary data.</text>
</comment>
<dbReference type="EC" id="3.1.26.4" evidence="6 14"/>
<keyword evidence="12 14" id="KW-0378">Hydrolase</keyword>
<dbReference type="GO" id="GO:0043137">
    <property type="term" value="P:DNA replication, removal of RNA primer"/>
    <property type="evidence" value="ECO:0007669"/>
    <property type="project" value="TreeGrafter"/>
</dbReference>
<comment type="caution">
    <text evidence="14">Lacks conserved residue(s) required for the propagation of feature annotation.</text>
</comment>
<evidence type="ECO:0000256" key="10">
    <source>
        <dbReference type="ARBA" id="ARBA00022723"/>
    </source>
</evidence>
<dbReference type="CDD" id="cd07182">
    <property type="entry name" value="RNase_HII_bacteria_HII_like"/>
    <property type="match status" value="1"/>
</dbReference>
<dbReference type="GO" id="GO:0004523">
    <property type="term" value="F:RNA-DNA hybrid ribonuclease activity"/>
    <property type="evidence" value="ECO:0007669"/>
    <property type="project" value="UniProtKB-UniRule"/>
</dbReference>
<dbReference type="Proteomes" id="UP000018896">
    <property type="component" value="Unassembled WGS sequence"/>
</dbReference>
<dbReference type="eggNOG" id="COG0164">
    <property type="taxonomic scope" value="Bacteria"/>
</dbReference>
<evidence type="ECO:0000256" key="9">
    <source>
        <dbReference type="ARBA" id="ARBA00022722"/>
    </source>
</evidence>
<evidence type="ECO:0000256" key="12">
    <source>
        <dbReference type="ARBA" id="ARBA00022801"/>
    </source>
</evidence>
<dbReference type="InterPro" id="IPR022898">
    <property type="entry name" value="RNase_HII"/>
</dbReference>
<dbReference type="PROSITE" id="PS51975">
    <property type="entry name" value="RNASE_H_2"/>
    <property type="match status" value="1"/>
</dbReference>
<dbReference type="NCBIfam" id="NF000595">
    <property type="entry name" value="PRK00015.1-3"/>
    <property type="match status" value="1"/>
</dbReference>
<dbReference type="GO" id="GO:0030145">
    <property type="term" value="F:manganese ion binding"/>
    <property type="evidence" value="ECO:0007669"/>
    <property type="project" value="UniProtKB-UniRule"/>
</dbReference>
<proteinExistence type="inferred from homology"/>
<feature type="domain" description="RNase H type-2" evidence="17">
    <location>
        <begin position="71"/>
        <end position="253"/>
    </location>
</feature>
<dbReference type="NCBIfam" id="NF000594">
    <property type="entry name" value="PRK00015.1-1"/>
    <property type="match status" value="1"/>
</dbReference>
<dbReference type="RefSeq" id="WP_035662603.1">
    <property type="nucleotide sequence ID" value="NZ_BAUV01000004.1"/>
</dbReference>
<evidence type="ECO:0000256" key="2">
    <source>
        <dbReference type="ARBA" id="ARBA00001946"/>
    </source>
</evidence>
<dbReference type="PANTHER" id="PTHR10954:SF18">
    <property type="entry name" value="RIBONUCLEASE HII"/>
    <property type="match status" value="1"/>
</dbReference>
<organism evidence="18 19">
    <name type="scientific">Halalkalibacter akibai (strain ATCC 43226 / DSM 21942 / CIP 109018 / JCM 9157 / 1139)</name>
    <name type="common">Bacillus akibai</name>
    <dbReference type="NCBI Taxonomy" id="1236973"/>
    <lineage>
        <taxon>Bacteria</taxon>
        <taxon>Bacillati</taxon>
        <taxon>Bacillota</taxon>
        <taxon>Bacilli</taxon>
        <taxon>Bacillales</taxon>
        <taxon>Bacillaceae</taxon>
        <taxon>Halalkalibacter</taxon>
    </lineage>
</organism>
<comment type="catalytic activity">
    <reaction evidence="1 14 15 16">
        <text>Endonucleolytic cleavage to 5'-phosphomonoester.</text>
        <dbReference type="EC" id="3.1.26.4"/>
    </reaction>
</comment>
<keyword evidence="13 14" id="KW-0464">Manganese</keyword>
<evidence type="ECO:0000256" key="15">
    <source>
        <dbReference type="PROSITE-ProRule" id="PRU01319"/>
    </source>
</evidence>
<evidence type="ECO:0000256" key="13">
    <source>
        <dbReference type="ARBA" id="ARBA00023211"/>
    </source>
</evidence>
<gene>
    <name evidence="14" type="primary">rnhB</name>
    <name evidence="18" type="ORF">JCM9157_962</name>
</gene>
<feature type="binding site" evidence="14 15">
    <location>
        <position position="78"/>
    </location>
    <ligand>
        <name>a divalent metal cation</name>
        <dbReference type="ChEBI" id="CHEBI:60240"/>
    </ligand>
</feature>
<dbReference type="GO" id="GO:0006298">
    <property type="term" value="P:mismatch repair"/>
    <property type="evidence" value="ECO:0007669"/>
    <property type="project" value="TreeGrafter"/>
</dbReference>
<comment type="cofactor">
    <cofactor evidence="2">
        <name>Mg(2+)</name>
        <dbReference type="ChEBI" id="CHEBI:18420"/>
    </cofactor>
</comment>
<evidence type="ECO:0000256" key="6">
    <source>
        <dbReference type="ARBA" id="ARBA00012180"/>
    </source>
</evidence>
<dbReference type="GO" id="GO:0003723">
    <property type="term" value="F:RNA binding"/>
    <property type="evidence" value="ECO:0007669"/>
    <property type="project" value="UniProtKB-UniRule"/>
</dbReference>
<evidence type="ECO:0000256" key="8">
    <source>
        <dbReference type="ARBA" id="ARBA00022490"/>
    </source>
</evidence>
<comment type="cofactor">
    <cofactor evidence="14 15">
        <name>Mn(2+)</name>
        <dbReference type="ChEBI" id="CHEBI:29035"/>
    </cofactor>
    <cofactor evidence="14 15">
        <name>Mg(2+)</name>
        <dbReference type="ChEBI" id="CHEBI:18420"/>
    </cofactor>
    <text evidence="14 15">Manganese or magnesium. Binds 1 divalent metal ion per monomer in the absence of substrate. May bind a second metal ion after substrate binding.</text>
</comment>